<keyword evidence="2" id="KW-0614">Plasmid</keyword>
<dbReference type="RefSeq" id="WP_060593935.1">
    <property type="nucleotide sequence ID" value="NZ_CAACYE020000001.1"/>
</dbReference>
<dbReference type="SUPFAM" id="SSF50494">
    <property type="entry name" value="Trypsin-like serine proteases"/>
    <property type="match status" value="1"/>
</dbReference>
<reference evidence="3" key="1">
    <citation type="submission" date="2015-03" db="EMBL/GenBank/DDBJ databases">
        <authorList>
            <consortium name="Pathogen Informatics"/>
        </authorList>
    </citation>
    <scope>NUCLEOTIDE SEQUENCE [LARGE SCALE GENOMIC DNA]</scope>
    <source>
        <strain evidence="3">NCTC11134</strain>
        <plasmid evidence="3">2</plasmid>
    </source>
</reference>
<dbReference type="AlphaFoldDB" id="A0A0H5PEY8"/>
<evidence type="ECO:0000256" key="1">
    <source>
        <dbReference type="SAM" id="SignalP"/>
    </source>
</evidence>
<evidence type="ECO:0000313" key="3">
    <source>
        <dbReference type="Proteomes" id="UP000057820"/>
    </source>
</evidence>
<dbReference type="EMBL" id="LN868939">
    <property type="protein sequence ID" value="CRY81101.1"/>
    <property type="molecule type" value="Genomic_DNA"/>
</dbReference>
<feature type="chain" id="PRO_5041039021" description="Peptidase S1 family protein" evidence="1">
    <location>
        <begin position="29"/>
        <end position="224"/>
    </location>
</feature>
<dbReference type="InterPro" id="IPR009003">
    <property type="entry name" value="Peptidase_S1_PA"/>
</dbReference>
<keyword evidence="1" id="KW-0732">Signal</keyword>
<geneLocation type="plasmid" evidence="2">
    <name>2</name>
</geneLocation>
<sequence length="224" mass="22339">MFSTLAKAANAVLAVALGAALLGTGAGAAVADPGAPVIGGGSGIIVDDMYECTVTTVGHDSAGRLVGLTAGHCGEPGAEVYSEADRGAGVVGRFVYSNHELDYAVIQFQPGAITPVNRIGNVTITGLGGPAQFPMIVCKEGRTTGNTCGVAWGDVFGTNVETWAQMCVVEGDSGAPVVVGSTLVGMVNAYLAIACFGPEVGTNMTAIMNDLNARGGVGSGYVPI</sequence>
<feature type="signal peptide" evidence="1">
    <location>
        <begin position="1"/>
        <end position="28"/>
    </location>
</feature>
<evidence type="ECO:0000313" key="2">
    <source>
        <dbReference type="EMBL" id="CRY81101.1"/>
    </source>
</evidence>
<accession>A0A0H5PEY8</accession>
<dbReference type="InterPro" id="IPR043504">
    <property type="entry name" value="Peptidase_S1_PA_chymotrypsin"/>
</dbReference>
<proteinExistence type="predicted"/>
<organism evidence="2 3">
    <name type="scientific">Nocardia farcinica</name>
    <dbReference type="NCBI Taxonomy" id="37329"/>
    <lineage>
        <taxon>Bacteria</taxon>
        <taxon>Bacillati</taxon>
        <taxon>Actinomycetota</taxon>
        <taxon>Actinomycetes</taxon>
        <taxon>Mycobacteriales</taxon>
        <taxon>Nocardiaceae</taxon>
        <taxon>Nocardia</taxon>
    </lineage>
</organism>
<evidence type="ECO:0008006" key="4">
    <source>
        <dbReference type="Google" id="ProtNLM"/>
    </source>
</evidence>
<name>A0A0H5PEY8_NOCFR</name>
<protein>
    <recommendedName>
        <fullName evidence="4">Peptidase S1 family protein</fullName>
    </recommendedName>
</protein>
<dbReference type="KEGG" id="nfr:ERS450000_04227"/>
<dbReference type="Proteomes" id="UP000057820">
    <property type="component" value="Plasmid 2"/>
</dbReference>
<dbReference type="Gene3D" id="2.40.10.10">
    <property type="entry name" value="Trypsin-like serine proteases"/>
    <property type="match status" value="2"/>
</dbReference>
<gene>
    <name evidence="2" type="ORF">ERS450000_04227</name>
</gene>